<evidence type="ECO:0000259" key="3">
    <source>
        <dbReference type="SMART" id="SM00560"/>
    </source>
</evidence>
<dbReference type="PANTHER" id="PTHR30273">
    <property type="entry name" value="PERIPLASMIC SIGNAL SENSOR AND SIGMA FACTOR ACTIVATOR FECR-RELATED"/>
    <property type="match status" value="1"/>
</dbReference>
<dbReference type="Proteomes" id="UP001165653">
    <property type="component" value="Unassembled WGS sequence"/>
</dbReference>
<evidence type="ECO:0000256" key="2">
    <source>
        <dbReference type="ARBA" id="ARBA00023157"/>
    </source>
</evidence>
<gene>
    <name evidence="4" type="ORF">OJ996_14075</name>
</gene>
<dbReference type="SUPFAM" id="SSF49899">
    <property type="entry name" value="Concanavalin A-like lectins/glucanases"/>
    <property type="match status" value="1"/>
</dbReference>
<keyword evidence="2" id="KW-1015">Disulfide bond</keyword>
<feature type="domain" description="LamG-like jellyroll fold" evidence="3">
    <location>
        <begin position="372"/>
        <end position="522"/>
    </location>
</feature>
<proteinExistence type="predicted"/>
<organism evidence="4 5">
    <name type="scientific">Luteolibacter rhizosphaerae</name>
    <dbReference type="NCBI Taxonomy" id="2989719"/>
    <lineage>
        <taxon>Bacteria</taxon>
        <taxon>Pseudomonadati</taxon>
        <taxon>Verrucomicrobiota</taxon>
        <taxon>Verrucomicrobiia</taxon>
        <taxon>Verrucomicrobiales</taxon>
        <taxon>Verrucomicrobiaceae</taxon>
        <taxon>Luteolibacter</taxon>
    </lineage>
</organism>
<keyword evidence="5" id="KW-1185">Reference proteome</keyword>
<sequence>MFDEARLERLIAAYFDQKLTAEEKRELEEMLLASSRAREIFLDRSDWHGLLREQALQGQISLLSEDPAGAITKKVTPFRKKAWEVGALAACIALGWWVFPRSPEEPSKIAGKKVSSNPDQVAMLAQAIDVKWETGSGSFGVGAALPRGWLKISSGTLRLDFYSGARVILEGPAAIELLSPDLARLETGRLTARVPPPAEGFTVLSSTLKVVDRGTEFGMNVSGAEACEVHVFDGEVELQGDLPATAEKSLQEGKAIAIRSGQWSAFPADRSSFMDTATVMSAAARETENRWKAWSASSRALRDSSDLKIYFDFEDLEAGDPILRNLAGAADHGSDGTVIGCDPLPGRWGRKGALGFAKTSDRVRFRATGTTPSMTLAAWVRVDSLPQSHNHLFSMSPEKQGEVHWKIDRSGRLVLGIRAEAKLSYDAWERLESPQIVTEQDFGRWVFLASVIDGEKGLIKHYVDGEEVASGPLKRRTALQWGMANLGNLDAVVPERQDAGGARSFNGRIDEFALFARALSPSEIADLK</sequence>
<dbReference type="PANTHER" id="PTHR30273:SF2">
    <property type="entry name" value="PROTEIN FECR"/>
    <property type="match status" value="1"/>
</dbReference>
<evidence type="ECO:0000313" key="4">
    <source>
        <dbReference type="EMBL" id="MCW1914711.1"/>
    </source>
</evidence>
<dbReference type="Gene3D" id="2.60.120.200">
    <property type="match status" value="1"/>
</dbReference>
<dbReference type="InterPro" id="IPR013320">
    <property type="entry name" value="ConA-like_dom_sf"/>
</dbReference>
<comment type="caution">
    <text evidence="4">The sequence shown here is derived from an EMBL/GenBank/DDBJ whole genome shotgun (WGS) entry which is preliminary data.</text>
</comment>
<keyword evidence="1" id="KW-0732">Signal</keyword>
<protein>
    <recommendedName>
        <fullName evidence="3">LamG-like jellyroll fold domain-containing protein</fullName>
    </recommendedName>
</protein>
<accession>A0ABT3G4E8</accession>
<dbReference type="RefSeq" id="WP_264514247.1">
    <property type="nucleotide sequence ID" value="NZ_JAPDDR010000007.1"/>
</dbReference>
<evidence type="ECO:0000313" key="5">
    <source>
        <dbReference type="Proteomes" id="UP001165653"/>
    </source>
</evidence>
<dbReference type="InterPro" id="IPR012373">
    <property type="entry name" value="Ferrdict_sens_TM"/>
</dbReference>
<dbReference type="InterPro" id="IPR006558">
    <property type="entry name" value="LamG-like"/>
</dbReference>
<dbReference type="EMBL" id="JAPDDR010000007">
    <property type="protein sequence ID" value="MCW1914711.1"/>
    <property type="molecule type" value="Genomic_DNA"/>
</dbReference>
<name>A0ABT3G4E8_9BACT</name>
<reference evidence="4" key="1">
    <citation type="submission" date="2022-10" db="EMBL/GenBank/DDBJ databases">
        <title>Luteolibacter sp. GHJ8, whole genome shotgun sequencing project.</title>
        <authorList>
            <person name="Zhao G."/>
            <person name="Shen L."/>
        </authorList>
    </citation>
    <scope>NUCLEOTIDE SEQUENCE</scope>
    <source>
        <strain evidence="4">GHJ8</strain>
    </source>
</reference>
<dbReference type="Pfam" id="PF13385">
    <property type="entry name" value="Laminin_G_3"/>
    <property type="match status" value="1"/>
</dbReference>
<dbReference type="Gene3D" id="2.60.120.1440">
    <property type="match status" value="1"/>
</dbReference>
<dbReference type="SMART" id="SM00560">
    <property type="entry name" value="LamGL"/>
    <property type="match status" value="1"/>
</dbReference>
<evidence type="ECO:0000256" key="1">
    <source>
        <dbReference type="ARBA" id="ARBA00022729"/>
    </source>
</evidence>